<dbReference type="InterPro" id="IPR036412">
    <property type="entry name" value="HAD-like_sf"/>
</dbReference>
<keyword evidence="3" id="KW-0597">Phosphoprotein</keyword>
<dbReference type="SFLD" id="SFLDS00003">
    <property type="entry name" value="Haloacid_Dehalogenase"/>
    <property type="match status" value="1"/>
</dbReference>
<dbReference type="SUPFAM" id="SSF56784">
    <property type="entry name" value="HAD-like"/>
    <property type="match status" value="1"/>
</dbReference>
<dbReference type="Proteomes" id="UP000444980">
    <property type="component" value="Unassembled WGS sequence"/>
</dbReference>
<dbReference type="PANTHER" id="PTHR46193:SF18">
    <property type="entry name" value="HEXITOL PHOSPHATASE B"/>
    <property type="match status" value="1"/>
</dbReference>
<dbReference type="PANTHER" id="PTHR46193">
    <property type="entry name" value="6-PHOSPHOGLUCONATE PHOSPHATASE"/>
    <property type="match status" value="1"/>
</dbReference>
<evidence type="ECO:0000256" key="4">
    <source>
        <dbReference type="ARBA" id="ARBA00022723"/>
    </source>
</evidence>
<dbReference type="InterPro" id="IPR023198">
    <property type="entry name" value="PGP-like_dom2"/>
</dbReference>
<keyword evidence="5" id="KW-0460">Magnesium</keyword>
<evidence type="ECO:0000256" key="8">
    <source>
        <dbReference type="ARBA" id="ARBA00044926"/>
    </source>
</evidence>
<protein>
    <recommendedName>
        <fullName evidence="10">Beta-phosphoglucomutase</fullName>
        <ecNumber evidence="9">5.4.2.6</ecNumber>
    </recommendedName>
</protein>
<evidence type="ECO:0000256" key="2">
    <source>
        <dbReference type="ARBA" id="ARBA00006171"/>
    </source>
</evidence>
<comment type="similarity">
    <text evidence="2">Belongs to the HAD-like hydrolase superfamily. CbbY/CbbZ/Gph/YieH family.</text>
</comment>
<evidence type="ECO:0000313" key="12">
    <source>
        <dbReference type="Proteomes" id="UP000444980"/>
    </source>
</evidence>
<dbReference type="EMBL" id="BJOU01000001">
    <property type="protein sequence ID" value="GED97030.1"/>
    <property type="molecule type" value="Genomic_DNA"/>
</dbReference>
<comment type="catalytic activity">
    <reaction evidence="8">
        <text>beta-D-glucose 1-phosphate = beta-D-glucose 6-phosphate</text>
        <dbReference type="Rhea" id="RHEA:20113"/>
        <dbReference type="ChEBI" id="CHEBI:57684"/>
        <dbReference type="ChEBI" id="CHEBI:58247"/>
        <dbReference type="EC" id="5.4.2.6"/>
    </reaction>
</comment>
<dbReference type="InterPro" id="IPR006439">
    <property type="entry name" value="HAD-SF_hydro_IA"/>
</dbReference>
<proteinExistence type="inferred from homology"/>
<dbReference type="Pfam" id="PF00702">
    <property type="entry name" value="Hydrolase"/>
    <property type="match status" value="1"/>
</dbReference>
<dbReference type="SFLD" id="SFLDG01129">
    <property type="entry name" value="C1.5:_HAD__Beta-PGM__Phosphata"/>
    <property type="match status" value="1"/>
</dbReference>
<dbReference type="Gene3D" id="3.40.50.1000">
    <property type="entry name" value="HAD superfamily/HAD-like"/>
    <property type="match status" value="1"/>
</dbReference>
<evidence type="ECO:0000256" key="6">
    <source>
        <dbReference type="ARBA" id="ARBA00023235"/>
    </source>
</evidence>
<dbReference type="GO" id="GO:0008801">
    <property type="term" value="F:beta-phosphoglucomutase activity"/>
    <property type="evidence" value="ECO:0007669"/>
    <property type="project" value="UniProtKB-EC"/>
</dbReference>
<gene>
    <name evidence="11" type="ORF">nbrc107697_10690</name>
</gene>
<evidence type="ECO:0000313" key="11">
    <source>
        <dbReference type="EMBL" id="GED97030.1"/>
    </source>
</evidence>
<keyword evidence="11" id="KW-0378">Hydrolase</keyword>
<evidence type="ECO:0000256" key="1">
    <source>
        <dbReference type="ARBA" id="ARBA00001946"/>
    </source>
</evidence>
<sequence>MLGLPESITVALFDLDGVLTDTASVHLTAWTEAFNDFLAHTVDDDGNQPAPFTTDDYLAHVDGRPREDGINAFLAARHVTVDRDAVAALGEDKNNRFLAILDRDGVTAYPDAVAYLHAARDAGLGIAVVTSSRNGAPVLDAAGLTEFVQVRVDGNVIADRGLAGKPAPDSFLLGAELMGVGPGAAVVFEDAVSGVAAGSAGDFAAVVGIDRTTSATQPSAHAKALAGAGATAVVTSFDQLRDEDSSEGDPQ</sequence>
<evidence type="ECO:0000256" key="5">
    <source>
        <dbReference type="ARBA" id="ARBA00022842"/>
    </source>
</evidence>
<dbReference type="InterPro" id="IPR051600">
    <property type="entry name" value="Beta-PGM-like"/>
</dbReference>
<dbReference type="RefSeq" id="WP_186343307.1">
    <property type="nucleotide sequence ID" value="NZ_BJOU01000001.1"/>
</dbReference>
<dbReference type="InterPro" id="IPR010976">
    <property type="entry name" value="B-phosphoglucomutase_hydrolase"/>
</dbReference>
<dbReference type="NCBIfam" id="TIGR02009">
    <property type="entry name" value="PGMB-YQAB-SF"/>
    <property type="match status" value="1"/>
</dbReference>
<dbReference type="InterPro" id="IPR023214">
    <property type="entry name" value="HAD_sf"/>
</dbReference>
<keyword evidence="12" id="KW-1185">Reference proteome</keyword>
<organism evidence="11 12">
    <name type="scientific">Gordonia crocea</name>
    <dbReference type="NCBI Taxonomy" id="589162"/>
    <lineage>
        <taxon>Bacteria</taxon>
        <taxon>Bacillati</taxon>
        <taxon>Actinomycetota</taxon>
        <taxon>Actinomycetes</taxon>
        <taxon>Mycobacteriales</taxon>
        <taxon>Gordoniaceae</taxon>
        <taxon>Gordonia</taxon>
    </lineage>
</organism>
<comment type="caution">
    <text evidence="11">The sequence shown here is derived from an EMBL/GenBank/DDBJ whole genome shotgun (WGS) entry which is preliminary data.</text>
</comment>
<dbReference type="NCBIfam" id="TIGR01509">
    <property type="entry name" value="HAD-SF-IA-v3"/>
    <property type="match status" value="1"/>
</dbReference>
<dbReference type="EC" id="5.4.2.6" evidence="9"/>
<dbReference type="GO" id="GO:0046872">
    <property type="term" value="F:metal ion binding"/>
    <property type="evidence" value="ECO:0007669"/>
    <property type="project" value="UniProtKB-KW"/>
</dbReference>
<keyword evidence="4" id="KW-0479">Metal-binding</keyword>
<dbReference type="GO" id="GO:0016787">
    <property type="term" value="F:hydrolase activity"/>
    <property type="evidence" value="ECO:0007669"/>
    <property type="project" value="UniProtKB-KW"/>
</dbReference>
<evidence type="ECO:0000256" key="9">
    <source>
        <dbReference type="ARBA" id="ARBA00044968"/>
    </source>
</evidence>
<keyword evidence="6" id="KW-0413">Isomerase</keyword>
<name>A0A7I9UW78_9ACTN</name>
<evidence type="ECO:0000256" key="3">
    <source>
        <dbReference type="ARBA" id="ARBA00022553"/>
    </source>
</evidence>
<comment type="cofactor">
    <cofactor evidence="1">
        <name>Mg(2+)</name>
        <dbReference type="ChEBI" id="CHEBI:18420"/>
    </cofactor>
</comment>
<accession>A0A7I9UW78</accession>
<dbReference type="Gene3D" id="1.10.150.240">
    <property type="entry name" value="Putative phosphatase, domain 2"/>
    <property type="match status" value="1"/>
</dbReference>
<evidence type="ECO:0000256" key="7">
    <source>
        <dbReference type="ARBA" id="ARBA00023277"/>
    </source>
</evidence>
<dbReference type="AlphaFoldDB" id="A0A7I9UW78"/>
<reference evidence="12" key="1">
    <citation type="submission" date="2019-06" db="EMBL/GenBank/DDBJ databases">
        <title>Gordonia isolated from sludge of a wastewater treatment plant.</title>
        <authorList>
            <person name="Tamura T."/>
            <person name="Aoyama K."/>
            <person name="Kang Y."/>
            <person name="Saito S."/>
            <person name="Akiyama N."/>
            <person name="Yazawa K."/>
            <person name="Gonoi T."/>
            <person name="Mikami Y."/>
        </authorList>
    </citation>
    <scope>NUCLEOTIDE SEQUENCE [LARGE SCALE GENOMIC DNA]</scope>
    <source>
        <strain evidence="12">NBRC 107697</strain>
    </source>
</reference>
<keyword evidence="7" id="KW-0119">Carbohydrate metabolism</keyword>
<evidence type="ECO:0000256" key="10">
    <source>
        <dbReference type="ARBA" id="ARBA00044991"/>
    </source>
</evidence>